<dbReference type="InParanoid" id="G2YW61"/>
<dbReference type="Proteomes" id="UP000008177">
    <property type="component" value="Unplaced contigs"/>
</dbReference>
<dbReference type="AlphaFoldDB" id="G2YW61"/>
<organism evidence="1 2">
    <name type="scientific">Botryotinia fuckeliana (strain T4)</name>
    <name type="common">Noble rot fungus</name>
    <name type="synonym">Botrytis cinerea</name>
    <dbReference type="NCBI Taxonomy" id="999810"/>
    <lineage>
        <taxon>Eukaryota</taxon>
        <taxon>Fungi</taxon>
        <taxon>Dikarya</taxon>
        <taxon>Ascomycota</taxon>
        <taxon>Pezizomycotina</taxon>
        <taxon>Leotiomycetes</taxon>
        <taxon>Helotiales</taxon>
        <taxon>Sclerotiniaceae</taxon>
        <taxon>Botrytis</taxon>
    </lineage>
</organism>
<evidence type="ECO:0000313" key="2">
    <source>
        <dbReference type="Proteomes" id="UP000008177"/>
    </source>
</evidence>
<sequence length="73" mass="8253">MDPWCCDNVKGLDGLEGVGNYPRPFILSGAIDYLSLKSRTFLDKSANSFWEIREFHQVGVTCLDGSWSGYEIF</sequence>
<evidence type="ECO:0000313" key="1">
    <source>
        <dbReference type="EMBL" id="CCD55859.1"/>
    </source>
</evidence>
<accession>G2YW61</accession>
<proteinExistence type="predicted"/>
<gene>
    <name evidence="1" type="ORF">BofuT4_uP149910.1</name>
</gene>
<dbReference type="HOGENOM" id="CLU_2704556_0_0_1"/>
<reference evidence="2" key="1">
    <citation type="journal article" date="2011" name="PLoS Genet.">
        <title>Genomic analysis of the necrotrophic fungal pathogens Sclerotinia sclerotiorum and Botrytis cinerea.</title>
        <authorList>
            <person name="Amselem J."/>
            <person name="Cuomo C.A."/>
            <person name="van Kan J.A."/>
            <person name="Viaud M."/>
            <person name="Benito E.P."/>
            <person name="Couloux A."/>
            <person name="Coutinho P.M."/>
            <person name="de Vries R.P."/>
            <person name="Dyer P.S."/>
            <person name="Fillinger S."/>
            <person name="Fournier E."/>
            <person name="Gout L."/>
            <person name="Hahn M."/>
            <person name="Kohn L."/>
            <person name="Lapalu N."/>
            <person name="Plummer K.M."/>
            <person name="Pradier J.M."/>
            <person name="Quevillon E."/>
            <person name="Sharon A."/>
            <person name="Simon A."/>
            <person name="ten Have A."/>
            <person name="Tudzynski B."/>
            <person name="Tudzynski P."/>
            <person name="Wincker P."/>
            <person name="Andrew M."/>
            <person name="Anthouard V."/>
            <person name="Beever R.E."/>
            <person name="Beffa R."/>
            <person name="Benoit I."/>
            <person name="Bouzid O."/>
            <person name="Brault B."/>
            <person name="Chen Z."/>
            <person name="Choquer M."/>
            <person name="Collemare J."/>
            <person name="Cotton P."/>
            <person name="Danchin E.G."/>
            <person name="Da Silva C."/>
            <person name="Gautier A."/>
            <person name="Giraud C."/>
            <person name="Giraud T."/>
            <person name="Gonzalez C."/>
            <person name="Grossetete S."/>
            <person name="Guldener U."/>
            <person name="Henrissat B."/>
            <person name="Howlett B.J."/>
            <person name="Kodira C."/>
            <person name="Kretschmer M."/>
            <person name="Lappartient A."/>
            <person name="Leroch M."/>
            <person name="Levis C."/>
            <person name="Mauceli E."/>
            <person name="Neuveglise C."/>
            <person name="Oeser B."/>
            <person name="Pearson M."/>
            <person name="Poulain J."/>
            <person name="Poussereau N."/>
            <person name="Quesneville H."/>
            <person name="Rascle C."/>
            <person name="Schumacher J."/>
            <person name="Segurens B."/>
            <person name="Sexton A."/>
            <person name="Silva E."/>
            <person name="Sirven C."/>
            <person name="Soanes D.M."/>
            <person name="Talbot N.J."/>
            <person name="Templeton M."/>
            <person name="Yandava C."/>
            <person name="Yarden O."/>
            <person name="Zeng Q."/>
            <person name="Rollins J.A."/>
            <person name="Lebrun M.H."/>
            <person name="Dickman M."/>
        </authorList>
    </citation>
    <scope>NUCLEOTIDE SEQUENCE [LARGE SCALE GENOMIC DNA]</scope>
    <source>
        <strain evidence="2">T4</strain>
    </source>
</reference>
<dbReference type="EMBL" id="FQ790358">
    <property type="protein sequence ID" value="CCD55859.1"/>
    <property type="molecule type" value="Genomic_DNA"/>
</dbReference>
<protein>
    <submittedName>
        <fullName evidence="1">Uncharacterized protein</fullName>
    </submittedName>
</protein>
<name>G2YW61_BOTF4</name>